<dbReference type="EMBL" id="JACRTA010000002">
    <property type="protein sequence ID" value="MBC8568430.1"/>
    <property type="molecule type" value="Genomic_DNA"/>
</dbReference>
<accession>A0A926E5X1</accession>
<dbReference type="Pfam" id="PF12169">
    <property type="entry name" value="DNA_pol3_gamma3"/>
    <property type="match status" value="1"/>
</dbReference>
<dbReference type="InterPro" id="IPR003593">
    <property type="entry name" value="AAA+_ATPase"/>
</dbReference>
<evidence type="ECO:0000256" key="4">
    <source>
        <dbReference type="ARBA" id="ARBA00022695"/>
    </source>
</evidence>
<proteinExistence type="inferred from homology"/>
<keyword evidence="10" id="KW-0239">DNA-directed DNA polymerase</keyword>
<evidence type="ECO:0000313" key="15">
    <source>
        <dbReference type="Proteomes" id="UP000610862"/>
    </source>
</evidence>
<gene>
    <name evidence="14" type="primary">dnaX</name>
    <name evidence="14" type="ORF">H8692_06645</name>
</gene>
<dbReference type="NCBIfam" id="TIGR02397">
    <property type="entry name" value="dnaX_nterm"/>
    <property type="match status" value="1"/>
</dbReference>
<evidence type="ECO:0000259" key="13">
    <source>
        <dbReference type="SMART" id="SM00382"/>
    </source>
</evidence>
<evidence type="ECO:0000256" key="5">
    <source>
        <dbReference type="ARBA" id="ARBA00022705"/>
    </source>
</evidence>
<dbReference type="Gene3D" id="3.40.50.300">
    <property type="entry name" value="P-loop containing nucleotide triphosphate hydrolases"/>
    <property type="match status" value="1"/>
</dbReference>
<dbReference type="InterPro" id="IPR045085">
    <property type="entry name" value="HLD_clamp_pol_III_gamma_tau"/>
</dbReference>
<evidence type="ECO:0000256" key="11">
    <source>
        <dbReference type="ARBA" id="ARBA00049244"/>
    </source>
</evidence>
<keyword evidence="5" id="KW-0235">DNA replication</keyword>
<evidence type="ECO:0000256" key="12">
    <source>
        <dbReference type="SAM" id="MobiDB-lite"/>
    </source>
</evidence>
<comment type="caution">
    <text evidence="14">The sequence shown here is derived from an EMBL/GenBank/DDBJ whole genome shotgun (WGS) entry which is preliminary data.</text>
</comment>
<keyword evidence="4 14" id="KW-0548">Nucleotidyltransferase</keyword>
<dbReference type="CDD" id="cd18137">
    <property type="entry name" value="HLD_clamp_pol_III_gamma_tau"/>
    <property type="match status" value="1"/>
</dbReference>
<dbReference type="Gene3D" id="1.20.272.10">
    <property type="match status" value="1"/>
</dbReference>
<keyword evidence="9" id="KW-0067">ATP-binding</keyword>
<dbReference type="InterPro" id="IPR050238">
    <property type="entry name" value="DNA_Rep/Repair_Clamp_Loader"/>
</dbReference>
<name>A0A926E5X1_9FIRM</name>
<evidence type="ECO:0000256" key="8">
    <source>
        <dbReference type="ARBA" id="ARBA00022833"/>
    </source>
</evidence>
<reference evidence="14" key="1">
    <citation type="submission" date="2020-08" db="EMBL/GenBank/DDBJ databases">
        <title>Genome public.</title>
        <authorList>
            <person name="Liu C."/>
            <person name="Sun Q."/>
        </authorList>
    </citation>
    <scope>NUCLEOTIDE SEQUENCE</scope>
    <source>
        <strain evidence="14">NSJ-24</strain>
    </source>
</reference>
<dbReference type="GO" id="GO:0046872">
    <property type="term" value="F:metal ion binding"/>
    <property type="evidence" value="ECO:0007669"/>
    <property type="project" value="UniProtKB-KW"/>
</dbReference>
<dbReference type="GO" id="GO:0006261">
    <property type="term" value="P:DNA-templated DNA replication"/>
    <property type="evidence" value="ECO:0007669"/>
    <property type="project" value="TreeGrafter"/>
</dbReference>
<dbReference type="Proteomes" id="UP000610862">
    <property type="component" value="Unassembled WGS sequence"/>
</dbReference>
<dbReference type="RefSeq" id="WP_187525297.1">
    <property type="nucleotide sequence ID" value="NZ_JACRTA010000002.1"/>
</dbReference>
<dbReference type="GO" id="GO:0005524">
    <property type="term" value="F:ATP binding"/>
    <property type="evidence" value="ECO:0007669"/>
    <property type="project" value="UniProtKB-KW"/>
</dbReference>
<dbReference type="Pfam" id="PF22608">
    <property type="entry name" value="DNAX_ATPase_lid"/>
    <property type="match status" value="1"/>
</dbReference>
<keyword evidence="7" id="KW-0547">Nucleotide-binding</keyword>
<comment type="catalytic activity">
    <reaction evidence="11">
        <text>DNA(n) + a 2'-deoxyribonucleoside 5'-triphosphate = DNA(n+1) + diphosphate</text>
        <dbReference type="Rhea" id="RHEA:22508"/>
        <dbReference type="Rhea" id="RHEA-COMP:17339"/>
        <dbReference type="Rhea" id="RHEA-COMP:17340"/>
        <dbReference type="ChEBI" id="CHEBI:33019"/>
        <dbReference type="ChEBI" id="CHEBI:61560"/>
        <dbReference type="ChEBI" id="CHEBI:173112"/>
        <dbReference type="EC" id="2.7.7.7"/>
    </reaction>
</comment>
<organism evidence="14 15">
    <name type="scientific">Lentihominibacter hominis</name>
    <dbReference type="NCBI Taxonomy" id="2763645"/>
    <lineage>
        <taxon>Bacteria</taxon>
        <taxon>Bacillati</taxon>
        <taxon>Bacillota</taxon>
        <taxon>Clostridia</taxon>
        <taxon>Peptostreptococcales</taxon>
        <taxon>Anaerovoracaceae</taxon>
        <taxon>Lentihominibacter</taxon>
    </lineage>
</organism>
<evidence type="ECO:0000256" key="9">
    <source>
        <dbReference type="ARBA" id="ARBA00022840"/>
    </source>
</evidence>
<evidence type="ECO:0000256" key="7">
    <source>
        <dbReference type="ARBA" id="ARBA00022741"/>
    </source>
</evidence>
<feature type="region of interest" description="Disordered" evidence="12">
    <location>
        <begin position="368"/>
        <end position="418"/>
    </location>
</feature>
<keyword evidence="6" id="KW-0479">Metal-binding</keyword>
<protein>
    <recommendedName>
        <fullName evidence="2">DNA-directed DNA polymerase</fullName>
        <ecNumber evidence="2">2.7.7.7</ecNumber>
    </recommendedName>
</protein>
<dbReference type="InterPro" id="IPR022754">
    <property type="entry name" value="DNA_pol_III_gamma-3"/>
</dbReference>
<keyword evidence="8" id="KW-0862">Zinc</keyword>
<dbReference type="SUPFAM" id="SSF52540">
    <property type="entry name" value="P-loop containing nucleoside triphosphate hydrolases"/>
    <property type="match status" value="1"/>
</dbReference>
<keyword evidence="15" id="KW-1185">Reference proteome</keyword>
<dbReference type="FunFam" id="3.40.50.300:FF:000014">
    <property type="entry name" value="DNA polymerase III subunit gamma/tau"/>
    <property type="match status" value="1"/>
</dbReference>
<dbReference type="AlphaFoldDB" id="A0A926E5X1"/>
<evidence type="ECO:0000313" key="14">
    <source>
        <dbReference type="EMBL" id="MBC8568430.1"/>
    </source>
</evidence>
<keyword evidence="3 14" id="KW-0808">Transferase</keyword>
<dbReference type="PANTHER" id="PTHR11669">
    <property type="entry name" value="REPLICATION FACTOR C / DNA POLYMERASE III GAMMA-TAU SUBUNIT"/>
    <property type="match status" value="1"/>
</dbReference>
<dbReference type="NCBIfam" id="NF004046">
    <property type="entry name" value="PRK05563.1"/>
    <property type="match status" value="1"/>
</dbReference>
<dbReference type="InterPro" id="IPR008921">
    <property type="entry name" value="DNA_pol3_clamp-load_cplx_C"/>
</dbReference>
<evidence type="ECO:0000256" key="1">
    <source>
        <dbReference type="ARBA" id="ARBA00006360"/>
    </source>
</evidence>
<dbReference type="GO" id="GO:0009360">
    <property type="term" value="C:DNA polymerase III complex"/>
    <property type="evidence" value="ECO:0007669"/>
    <property type="project" value="InterPro"/>
</dbReference>
<sequence>MYTALYRAYRPEVFDEILGQEHIVKILKNQIDTDSTSHAYLFCGTRGTGKTTTARILAKGLNCISQEESKPCGKCSVCMSIKEGTYLDVVEIDAASNNGVDNIRELRESIKYPPASGRKKVYIIDEVHMLSSGAFNALLKTLEEPPEYVVFILATTEPQKLPATILSRCMRLDFKRVPETLLIKGMDDICRKRNINVSEDALRIIAANADGSVRDGLSILDQCISGGDTEVGAKDVLEFLGASGEETFMELTDMTRKGKTADALLLIDRVLSDGKDVRQFMRDWVNHYRNLLMTKFIKDPQNIINMSAENIDRIRKQSSSIDITDINKGILELSKTMREAKWSTQPRILLELAVVNLSSEMKNIPEKDVSAQRSVYSSNNDNSQYEASAKTPGDTMNTDIHSADKISSGKNSDDTEVSADKHSFDYDAVWKAVFEDGEAAKGSFYIIGSGSMLTDIGEHEFTVTAGSEHVKKHAEKNRELLENLMEKHTGRRRAMRLELNGGNMTAGKNKTIEDVARQAESVLGIDVEIQ</sequence>
<feature type="domain" description="AAA+ ATPase" evidence="13">
    <location>
        <begin position="36"/>
        <end position="178"/>
    </location>
</feature>
<dbReference type="SUPFAM" id="SSF48019">
    <property type="entry name" value="post-AAA+ oligomerization domain-like"/>
    <property type="match status" value="1"/>
</dbReference>
<evidence type="ECO:0000256" key="10">
    <source>
        <dbReference type="ARBA" id="ARBA00022932"/>
    </source>
</evidence>
<dbReference type="GO" id="GO:0003887">
    <property type="term" value="F:DNA-directed DNA polymerase activity"/>
    <property type="evidence" value="ECO:0007669"/>
    <property type="project" value="UniProtKB-KW"/>
</dbReference>
<evidence type="ECO:0000256" key="6">
    <source>
        <dbReference type="ARBA" id="ARBA00022723"/>
    </source>
</evidence>
<dbReference type="PANTHER" id="PTHR11669:SF0">
    <property type="entry name" value="PROTEIN STICHEL-LIKE 2"/>
    <property type="match status" value="1"/>
</dbReference>
<dbReference type="InterPro" id="IPR012763">
    <property type="entry name" value="DNA_pol_III_sug/sutau_N"/>
</dbReference>
<dbReference type="Gene3D" id="1.10.8.60">
    <property type="match status" value="1"/>
</dbReference>
<dbReference type="GO" id="GO:0003677">
    <property type="term" value="F:DNA binding"/>
    <property type="evidence" value="ECO:0007669"/>
    <property type="project" value="InterPro"/>
</dbReference>
<evidence type="ECO:0000256" key="3">
    <source>
        <dbReference type="ARBA" id="ARBA00022679"/>
    </source>
</evidence>
<dbReference type="EC" id="2.7.7.7" evidence="2"/>
<evidence type="ECO:0000256" key="2">
    <source>
        <dbReference type="ARBA" id="ARBA00012417"/>
    </source>
</evidence>
<dbReference type="Pfam" id="PF13177">
    <property type="entry name" value="DNA_pol3_delta2"/>
    <property type="match status" value="1"/>
</dbReference>
<comment type="similarity">
    <text evidence="1">Belongs to the DnaX/STICHEL family.</text>
</comment>
<dbReference type="SMART" id="SM00382">
    <property type="entry name" value="AAA"/>
    <property type="match status" value="1"/>
</dbReference>
<dbReference type="InterPro" id="IPR027417">
    <property type="entry name" value="P-loop_NTPase"/>
</dbReference>
<feature type="compositionally biased region" description="Polar residues" evidence="12">
    <location>
        <begin position="371"/>
        <end position="386"/>
    </location>
</feature>